<name>A0A0C1R1W3_9CLOT</name>
<evidence type="ECO:0000313" key="2">
    <source>
        <dbReference type="EMBL" id="KIE47427.1"/>
    </source>
</evidence>
<protein>
    <submittedName>
        <fullName evidence="2">LysM domain protein</fullName>
    </submittedName>
</protein>
<organism evidence="2 3">
    <name type="scientific">Clostridium argentinense CDC 2741</name>
    <dbReference type="NCBI Taxonomy" id="1418104"/>
    <lineage>
        <taxon>Bacteria</taxon>
        <taxon>Bacillati</taxon>
        <taxon>Bacillota</taxon>
        <taxon>Clostridia</taxon>
        <taxon>Eubacteriales</taxon>
        <taxon>Clostridiaceae</taxon>
        <taxon>Clostridium</taxon>
    </lineage>
</organism>
<dbReference type="CDD" id="cd00118">
    <property type="entry name" value="LysM"/>
    <property type="match status" value="1"/>
</dbReference>
<feature type="domain" description="LysM" evidence="1">
    <location>
        <begin position="172"/>
        <end position="219"/>
    </location>
</feature>
<sequence length="220" mass="25196">MYKMYLGINDGEEGFILPVLPEKIEINEDGNNETFNVINLGEINTINKPKLSEISFESYFPLNRGPYVSSEELFSPSFYISKIRAWRDKRQKIRFIFTGGSPLELNDLFIIESFKLSEKGGEVGDIYYSIEFKRYKPYAAKKVVIVTKQNTKNKTAAVKAKPPRPVEKPKQKTHTVVSGDTLWHIAKRYLGDGARYPKIAKLNNIKNPNLIYPGQVFKIP</sequence>
<dbReference type="Gene3D" id="3.10.350.10">
    <property type="entry name" value="LysM domain"/>
    <property type="match status" value="1"/>
</dbReference>
<keyword evidence="3" id="KW-1185">Reference proteome</keyword>
<dbReference type="SMART" id="SM00257">
    <property type="entry name" value="LysM"/>
    <property type="match status" value="1"/>
</dbReference>
<dbReference type="InterPro" id="IPR052196">
    <property type="entry name" value="Bact_Kbp"/>
</dbReference>
<comment type="caution">
    <text evidence="2">The sequence shown here is derived from an EMBL/GenBank/DDBJ whole genome shotgun (WGS) entry which is preliminary data.</text>
</comment>
<dbReference type="Proteomes" id="UP000031366">
    <property type="component" value="Unassembled WGS sequence"/>
</dbReference>
<dbReference type="EMBL" id="AYSO01000014">
    <property type="protein sequence ID" value="KIE47427.1"/>
    <property type="molecule type" value="Genomic_DNA"/>
</dbReference>
<evidence type="ECO:0000259" key="1">
    <source>
        <dbReference type="PROSITE" id="PS51782"/>
    </source>
</evidence>
<dbReference type="STRING" id="29341.RSJ17_08340"/>
<dbReference type="RefSeq" id="WP_039631264.1">
    <property type="nucleotide sequence ID" value="NZ_AYSO01000014.1"/>
</dbReference>
<dbReference type="PANTHER" id="PTHR34700">
    <property type="entry name" value="POTASSIUM BINDING PROTEIN KBP"/>
    <property type="match status" value="1"/>
</dbReference>
<dbReference type="InterPro" id="IPR018392">
    <property type="entry name" value="LysM"/>
</dbReference>
<proteinExistence type="predicted"/>
<dbReference type="AlphaFoldDB" id="A0A0C1R1W3"/>
<reference evidence="2 3" key="1">
    <citation type="journal article" date="2015" name="Infect. Genet. Evol.">
        <title>Genomic sequences of six botulinum neurotoxin-producing strains representing three clostridial species illustrate the mobility and diversity of botulinum neurotoxin genes.</title>
        <authorList>
            <person name="Smith T.J."/>
            <person name="Hill K.K."/>
            <person name="Xie G."/>
            <person name="Foley B.T."/>
            <person name="Williamson C.H."/>
            <person name="Foster J.T."/>
            <person name="Johnson S.L."/>
            <person name="Chertkov O."/>
            <person name="Teshima H."/>
            <person name="Gibbons H.S."/>
            <person name="Johnsky L.A."/>
            <person name="Karavis M.A."/>
            <person name="Smith L.A."/>
        </authorList>
    </citation>
    <scope>NUCLEOTIDE SEQUENCE [LARGE SCALE GENOMIC DNA]</scope>
    <source>
        <strain evidence="2 3">CDC 2741</strain>
    </source>
</reference>
<dbReference type="PROSITE" id="PS51782">
    <property type="entry name" value="LYSM"/>
    <property type="match status" value="1"/>
</dbReference>
<evidence type="ECO:0000313" key="3">
    <source>
        <dbReference type="Proteomes" id="UP000031366"/>
    </source>
</evidence>
<dbReference type="OrthoDB" id="9800780at2"/>
<dbReference type="PANTHER" id="PTHR34700:SF4">
    <property type="entry name" value="PHAGE-LIKE ELEMENT PBSX PROTEIN XKDP"/>
    <property type="match status" value="1"/>
</dbReference>
<dbReference type="SUPFAM" id="SSF54106">
    <property type="entry name" value="LysM domain"/>
    <property type="match status" value="1"/>
</dbReference>
<dbReference type="Pfam" id="PF01476">
    <property type="entry name" value="LysM"/>
    <property type="match status" value="1"/>
</dbReference>
<gene>
    <name evidence="2" type="ORF">U732_2928</name>
</gene>
<accession>A0A0C1R1W3</accession>
<dbReference type="InterPro" id="IPR036779">
    <property type="entry name" value="LysM_dom_sf"/>
</dbReference>